<dbReference type="AlphaFoldDB" id="A0A0C9VH32"/>
<reference evidence="1 2" key="1">
    <citation type="submission" date="2014-06" db="EMBL/GenBank/DDBJ databases">
        <title>Evolutionary Origins and Diversification of the Mycorrhizal Mutualists.</title>
        <authorList>
            <consortium name="DOE Joint Genome Institute"/>
            <consortium name="Mycorrhizal Genomics Consortium"/>
            <person name="Kohler A."/>
            <person name="Kuo A."/>
            <person name="Nagy L.G."/>
            <person name="Floudas D."/>
            <person name="Copeland A."/>
            <person name="Barry K.W."/>
            <person name="Cichocki N."/>
            <person name="Veneault-Fourrey C."/>
            <person name="LaButti K."/>
            <person name="Lindquist E.A."/>
            <person name="Lipzen A."/>
            <person name="Lundell T."/>
            <person name="Morin E."/>
            <person name="Murat C."/>
            <person name="Riley R."/>
            <person name="Ohm R."/>
            <person name="Sun H."/>
            <person name="Tunlid A."/>
            <person name="Henrissat B."/>
            <person name="Grigoriev I.V."/>
            <person name="Hibbett D.S."/>
            <person name="Martin F."/>
        </authorList>
    </citation>
    <scope>NUCLEOTIDE SEQUENCE [LARGE SCALE GENOMIC DNA]</scope>
    <source>
        <strain evidence="1 2">SS14</strain>
    </source>
</reference>
<accession>A0A0C9VH32</accession>
<evidence type="ECO:0000313" key="2">
    <source>
        <dbReference type="Proteomes" id="UP000054279"/>
    </source>
</evidence>
<keyword evidence="2" id="KW-1185">Reference proteome</keyword>
<dbReference type="HOGENOM" id="CLU_837207_0_0_1"/>
<proteinExistence type="predicted"/>
<dbReference type="Gene3D" id="3.30.200.20">
    <property type="entry name" value="Phosphorylase Kinase, domain 1"/>
    <property type="match status" value="1"/>
</dbReference>
<dbReference type="Proteomes" id="UP000054279">
    <property type="component" value="Unassembled WGS sequence"/>
</dbReference>
<sequence>MDNDHIPEFEDFHELKPGDIDLQAEIKHNSFILSFRRRKPLPFKEYHALTSANGMSHRSTVKVYEGKESKEQLKAELRIMEHLRHPNITQVLGFCKSQHLLAVILYEDLWPVKVIWNTLEHLTMRYQMSRDIQDSVRYIQAKLPSFLRTEKIQYPGMDFIIDIGYTEPGKAQLGIYFGHDNRSPNLTVEPDTGSDFFTTSNYSSTDVIIDESRLQALQTQLESYVARSPAETTSLLQNFHSVIPVAYKYFPLDSDKVLLGGVYAQFLPCSTCQRCSIPYPFTSASNEQKLVAGFSFHDYNVDNWELSTASSKVWSSLKQSGEGIRLRYVGDY</sequence>
<evidence type="ECO:0008006" key="3">
    <source>
        <dbReference type="Google" id="ProtNLM"/>
    </source>
</evidence>
<dbReference type="SUPFAM" id="SSF56112">
    <property type="entry name" value="Protein kinase-like (PK-like)"/>
    <property type="match status" value="1"/>
</dbReference>
<protein>
    <recommendedName>
        <fullName evidence="3">Protein kinase domain-containing protein</fullName>
    </recommendedName>
</protein>
<dbReference type="EMBL" id="KN837174">
    <property type="protein sequence ID" value="KIJ36865.1"/>
    <property type="molecule type" value="Genomic_DNA"/>
</dbReference>
<dbReference type="InterPro" id="IPR011009">
    <property type="entry name" value="Kinase-like_dom_sf"/>
</dbReference>
<organism evidence="1 2">
    <name type="scientific">Sphaerobolus stellatus (strain SS14)</name>
    <dbReference type="NCBI Taxonomy" id="990650"/>
    <lineage>
        <taxon>Eukaryota</taxon>
        <taxon>Fungi</taxon>
        <taxon>Dikarya</taxon>
        <taxon>Basidiomycota</taxon>
        <taxon>Agaricomycotina</taxon>
        <taxon>Agaricomycetes</taxon>
        <taxon>Phallomycetidae</taxon>
        <taxon>Geastrales</taxon>
        <taxon>Sphaerobolaceae</taxon>
        <taxon>Sphaerobolus</taxon>
    </lineage>
</organism>
<dbReference type="OrthoDB" id="3006800at2759"/>
<name>A0A0C9VH32_SPHS4</name>
<gene>
    <name evidence="1" type="ORF">M422DRAFT_260727</name>
</gene>
<evidence type="ECO:0000313" key="1">
    <source>
        <dbReference type="EMBL" id="KIJ36865.1"/>
    </source>
</evidence>